<sequence>GSQHHVYSDAFNESKVNVTQDSRHQPEYYGYDRPCPNAEDIAPCVCTYVSEDNAMHLDCSAVESEDQLKQIFKADFPFKNFTTFLIEDNKNINVLEAGVFNGISFERIDIKYSNLEVIELQDLNSCYETAWKIDVHDNMITSFPFDELSHFPKLRYFDISLNSFSMFPADAFNGLTALETLYLRSNDANIVGTFKDLPNLRYIDLGFNDLSLTNNTIPTNYINTGSSDLEYIDLYNNNIVSVEPGAFDIVEGLVISMFDNALSTLEEATWRPYLEAQGYLYASYNPLVCGCDIAWLFGEDQLLGQVYDDATCTNGEPFIYLD</sequence>
<dbReference type="Pfam" id="PF13855">
    <property type="entry name" value="LRR_8"/>
    <property type="match status" value="1"/>
</dbReference>
<organism evidence="4 5">
    <name type="scientific">Meganyctiphanes norvegica</name>
    <name type="common">Northern krill</name>
    <name type="synonym">Thysanopoda norvegica</name>
    <dbReference type="NCBI Taxonomy" id="48144"/>
    <lineage>
        <taxon>Eukaryota</taxon>
        <taxon>Metazoa</taxon>
        <taxon>Ecdysozoa</taxon>
        <taxon>Arthropoda</taxon>
        <taxon>Crustacea</taxon>
        <taxon>Multicrustacea</taxon>
        <taxon>Malacostraca</taxon>
        <taxon>Eumalacostraca</taxon>
        <taxon>Eucarida</taxon>
        <taxon>Euphausiacea</taxon>
        <taxon>Euphausiidae</taxon>
        <taxon>Meganyctiphanes</taxon>
    </lineage>
</organism>
<evidence type="ECO:0000256" key="3">
    <source>
        <dbReference type="ARBA" id="ARBA00022737"/>
    </source>
</evidence>
<dbReference type="InterPro" id="IPR032675">
    <property type="entry name" value="LRR_dom_sf"/>
</dbReference>
<gene>
    <name evidence="4" type="ORF">MNOR_LOCUS40606</name>
</gene>
<dbReference type="SUPFAM" id="SSF52058">
    <property type="entry name" value="L domain-like"/>
    <property type="match status" value="1"/>
</dbReference>
<keyword evidence="5" id="KW-1185">Reference proteome</keyword>
<keyword evidence="3" id="KW-0677">Repeat</keyword>
<keyword evidence="2" id="KW-0732">Signal</keyword>
<dbReference type="PANTHER" id="PTHR24366">
    <property type="entry name" value="IG(IMMUNOGLOBULIN) AND LRR(LEUCINE RICH REPEAT) DOMAINS"/>
    <property type="match status" value="1"/>
</dbReference>
<evidence type="ECO:0000313" key="5">
    <source>
        <dbReference type="Proteomes" id="UP001497623"/>
    </source>
</evidence>
<feature type="non-terminal residue" evidence="4">
    <location>
        <position position="1"/>
    </location>
</feature>
<dbReference type="Gene3D" id="3.80.10.10">
    <property type="entry name" value="Ribonuclease Inhibitor"/>
    <property type="match status" value="1"/>
</dbReference>
<dbReference type="EMBL" id="CAXKWB010127678">
    <property type="protein sequence ID" value="CAL4240564.1"/>
    <property type="molecule type" value="Genomic_DNA"/>
</dbReference>
<evidence type="ECO:0000256" key="1">
    <source>
        <dbReference type="ARBA" id="ARBA00022614"/>
    </source>
</evidence>
<dbReference type="InterPro" id="IPR001611">
    <property type="entry name" value="Leu-rich_rpt"/>
</dbReference>
<keyword evidence="1" id="KW-0433">Leucine-rich repeat</keyword>
<accession>A0AAV2SUH6</accession>
<proteinExistence type="predicted"/>
<evidence type="ECO:0000256" key="2">
    <source>
        <dbReference type="ARBA" id="ARBA00022729"/>
    </source>
</evidence>
<reference evidence="4 5" key="1">
    <citation type="submission" date="2024-05" db="EMBL/GenBank/DDBJ databases">
        <authorList>
            <person name="Wallberg A."/>
        </authorList>
    </citation>
    <scope>NUCLEOTIDE SEQUENCE [LARGE SCALE GENOMIC DNA]</scope>
</reference>
<protein>
    <recommendedName>
        <fullName evidence="6">Oplophorus-luciferin 2-monooxygenase non-catalytic subunit</fullName>
    </recommendedName>
</protein>
<feature type="non-terminal residue" evidence="4">
    <location>
        <position position="322"/>
    </location>
</feature>
<evidence type="ECO:0008006" key="6">
    <source>
        <dbReference type="Google" id="ProtNLM"/>
    </source>
</evidence>
<dbReference type="Proteomes" id="UP001497623">
    <property type="component" value="Unassembled WGS sequence"/>
</dbReference>
<comment type="caution">
    <text evidence="4">The sequence shown here is derived from an EMBL/GenBank/DDBJ whole genome shotgun (WGS) entry which is preliminary data.</text>
</comment>
<dbReference type="AlphaFoldDB" id="A0AAV2SUH6"/>
<evidence type="ECO:0000313" key="4">
    <source>
        <dbReference type="EMBL" id="CAL4240564.1"/>
    </source>
</evidence>
<name>A0AAV2SUH6_MEGNR</name>
<dbReference type="PANTHER" id="PTHR24366:SF161">
    <property type="entry name" value="TIR DOMAIN-CONTAINING PROTEIN"/>
    <property type="match status" value="1"/>
</dbReference>